<dbReference type="SMART" id="SM01179">
    <property type="entry name" value="DUF862"/>
    <property type="match status" value="1"/>
</dbReference>
<keyword evidence="7" id="KW-1185">Reference proteome</keyword>
<dbReference type="PROSITE" id="PS51858">
    <property type="entry name" value="PPPDE"/>
    <property type="match status" value="1"/>
</dbReference>
<evidence type="ECO:0000256" key="4">
    <source>
        <dbReference type="SAM" id="MobiDB-lite"/>
    </source>
</evidence>
<feature type="region of interest" description="Disordered" evidence="4">
    <location>
        <begin position="329"/>
        <end position="384"/>
    </location>
</feature>
<sequence length="384" mass="40928">MTEHQEQLITHLSLDWCSNHGTPVYLTLWDFSPPGIAASVGMSLGLGIWHSQLWLPDINTEIAFGGHDEEDYSGIFTLPREPYSFASPAARLPQIQCAKNQLVVDGLSHAFSQPQQVPSPGPSPLPDARYVGAWFMGYAGCSSTPANDPGPSTGRWAAPQTGTHAFKEVLYDPASTRPQARPTTTSSWISSLAPGASQSQFASGSSGLSKKASSEAQGRGRPLTIEVDRKHPKTSGVRARSVTFAMQSLQDLKSDPQWNGKTYDLLTHNCNHFTAVILERLTGAKLPAWINRTAGIGQVVSHIIPASLLVDLDTAAPDAVTDTGCLSSTDAGAGSAATPKSSFDDPSDSTRQSSSIVTRVAEELSSAAPVQHRPPDKYSGKSQH</sequence>
<dbReference type="GO" id="GO:0006508">
    <property type="term" value="P:proteolysis"/>
    <property type="evidence" value="ECO:0007669"/>
    <property type="project" value="UniProtKB-KW"/>
</dbReference>
<dbReference type="EMBL" id="JAPDMZ010000448">
    <property type="protein sequence ID" value="KAK0542798.1"/>
    <property type="molecule type" value="Genomic_DNA"/>
</dbReference>
<protein>
    <recommendedName>
        <fullName evidence="5">PPPDE domain-containing protein</fullName>
    </recommendedName>
</protein>
<keyword evidence="2" id="KW-0645">Protease</keyword>
<comment type="caution">
    <text evidence="6">The sequence shown here is derived from an EMBL/GenBank/DDBJ whole genome shotgun (WGS) entry which is preliminary data.</text>
</comment>
<dbReference type="GO" id="GO:0101005">
    <property type="term" value="F:deubiquitinase activity"/>
    <property type="evidence" value="ECO:0007669"/>
    <property type="project" value="TreeGrafter"/>
</dbReference>
<gene>
    <name evidence="6" type="ORF">OC846_006633</name>
</gene>
<dbReference type="Pfam" id="PF05903">
    <property type="entry name" value="Peptidase_C97"/>
    <property type="match status" value="1"/>
</dbReference>
<dbReference type="Proteomes" id="UP001176517">
    <property type="component" value="Unassembled WGS sequence"/>
</dbReference>
<evidence type="ECO:0000313" key="7">
    <source>
        <dbReference type="Proteomes" id="UP001176517"/>
    </source>
</evidence>
<feature type="domain" description="PPPDE" evidence="5">
    <location>
        <begin position="22"/>
        <end position="308"/>
    </location>
</feature>
<comment type="similarity">
    <text evidence="1">Belongs to the DeSI family.</text>
</comment>
<dbReference type="AlphaFoldDB" id="A0AAN6JP72"/>
<feature type="compositionally biased region" description="Low complexity" evidence="4">
    <location>
        <begin position="329"/>
        <end position="338"/>
    </location>
</feature>
<reference evidence="6" key="1">
    <citation type="journal article" date="2023" name="PhytoFront">
        <title>Draft Genome Resources of Seven Strains of Tilletia horrida, Causal Agent of Kernel Smut of Rice.</title>
        <authorList>
            <person name="Khanal S."/>
            <person name="Antony Babu S."/>
            <person name="Zhou X.G."/>
        </authorList>
    </citation>
    <scope>NUCLEOTIDE SEQUENCE</scope>
    <source>
        <strain evidence="6">TX6</strain>
    </source>
</reference>
<feature type="compositionally biased region" description="Basic and acidic residues" evidence="4">
    <location>
        <begin position="373"/>
        <end position="384"/>
    </location>
</feature>
<evidence type="ECO:0000313" key="6">
    <source>
        <dbReference type="EMBL" id="KAK0542798.1"/>
    </source>
</evidence>
<evidence type="ECO:0000256" key="1">
    <source>
        <dbReference type="ARBA" id="ARBA00008140"/>
    </source>
</evidence>
<feature type="region of interest" description="Disordered" evidence="4">
    <location>
        <begin position="200"/>
        <end position="237"/>
    </location>
</feature>
<dbReference type="PANTHER" id="PTHR12378">
    <property type="entry name" value="DESUMOYLATING ISOPEPTIDASE"/>
    <property type="match status" value="1"/>
</dbReference>
<dbReference type="PANTHER" id="PTHR12378:SF80">
    <property type="entry name" value="IP06716P-RELATED"/>
    <property type="match status" value="1"/>
</dbReference>
<dbReference type="InterPro" id="IPR042266">
    <property type="entry name" value="PPPDE_sf"/>
</dbReference>
<dbReference type="Gene3D" id="3.90.1720.30">
    <property type="entry name" value="PPPDE domains"/>
    <property type="match status" value="1"/>
</dbReference>
<keyword evidence="3" id="KW-0378">Hydrolase</keyword>
<evidence type="ECO:0000259" key="5">
    <source>
        <dbReference type="PROSITE" id="PS51858"/>
    </source>
</evidence>
<feature type="compositionally biased region" description="Low complexity" evidence="4">
    <location>
        <begin position="200"/>
        <end position="211"/>
    </location>
</feature>
<dbReference type="GO" id="GO:0016579">
    <property type="term" value="P:protein deubiquitination"/>
    <property type="evidence" value="ECO:0007669"/>
    <property type="project" value="TreeGrafter"/>
</dbReference>
<organism evidence="6 7">
    <name type="scientific">Tilletia horrida</name>
    <dbReference type="NCBI Taxonomy" id="155126"/>
    <lineage>
        <taxon>Eukaryota</taxon>
        <taxon>Fungi</taxon>
        <taxon>Dikarya</taxon>
        <taxon>Basidiomycota</taxon>
        <taxon>Ustilaginomycotina</taxon>
        <taxon>Exobasidiomycetes</taxon>
        <taxon>Tilletiales</taxon>
        <taxon>Tilletiaceae</taxon>
        <taxon>Tilletia</taxon>
    </lineage>
</organism>
<evidence type="ECO:0000256" key="3">
    <source>
        <dbReference type="ARBA" id="ARBA00022801"/>
    </source>
</evidence>
<dbReference type="InterPro" id="IPR008580">
    <property type="entry name" value="PPPDE_dom"/>
</dbReference>
<proteinExistence type="inferred from homology"/>
<evidence type="ECO:0000256" key="2">
    <source>
        <dbReference type="ARBA" id="ARBA00022670"/>
    </source>
</evidence>
<accession>A0AAN6JP72</accession>
<name>A0AAN6JP72_9BASI</name>